<keyword evidence="3" id="KW-0378">Hydrolase</keyword>
<dbReference type="InterPro" id="IPR022684">
    <property type="entry name" value="Calpain_cysteine_protease"/>
</dbReference>
<feature type="domain" description="Peptidase C2 calpain" evidence="5">
    <location>
        <begin position="1"/>
        <end position="153"/>
    </location>
</feature>
<keyword evidence="2" id="KW-0645">Protease</keyword>
<dbReference type="Pfam" id="PF01067">
    <property type="entry name" value="Calpain_III"/>
    <property type="match status" value="1"/>
</dbReference>
<protein>
    <recommendedName>
        <fullName evidence="5">Peptidase C2 calpain domain-containing protein</fullName>
    </recommendedName>
</protein>
<comment type="caution">
    <text evidence="6">The sequence shown here is derived from an EMBL/GenBank/DDBJ whole genome shotgun (WGS) entry which is preliminary data.</text>
</comment>
<gene>
    <name evidence="6" type="ORF">PGLA1383_LOCUS36618</name>
</gene>
<keyword evidence="7" id="KW-1185">Reference proteome</keyword>
<dbReference type="SMART" id="SM00720">
    <property type="entry name" value="calpain_III"/>
    <property type="match status" value="1"/>
</dbReference>
<dbReference type="AlphaFoldDB" id="A0A813G840"/>
<proteinExistence type="inferred from homology"/>
<evidence type="ECO:0000256" key="1">
    <source>
        <dbReference type="ARBA" id="ARBA00007623"/>
    </source>
</evidence>
<evidence type="ECO:0000313" key="6">
    <source>
        <dbReference type="EMBL" id="CAE8619024.1"/>
    </source>
</evidence>
<evidence type="ECO:0000259" key="5">
    <source>
        <dbReference type="SMART" id="SM00720"/>
    </source>
</evidence>
<organism evidence="6 7">
    <name type="scientific">Polarella glacialis</name>
    <name type="common">Dinoflagellate</name>
    <dbReference type="NCBI Taxonomy" id="89957"/>
    <lineage>
        <taxon>Eukaryota</taxon>
        <taxon>Sar</taxon>
        <taxon>Alveolata</taxon>
        <taxon>Dinophyceae</taxon>
        <taxon>Suessiales</taxon>
        <taxon>Suessiaceae</taxon>
        <taxon>Polarella</taxon>
    </lineage>
</organism>
<dbReference type="OrthoDB" id="287147at2759"/>
<dbReference type="Proteomes" id="UP000654075">
    <property type="component" value="Unassembled WGS sequence"/>
</dbReference>
<evidence type="ECO:0000256" key="4">
    <source>
        <dbReference type="ARBA" id="ARBA00022807"/>
    </source>
</evidence>
<evidence type="ECO:0000256" key="2">
    <source>
        <dbReference type="ARBA" id="ARBA00022670"/>
    </source>
</evidence>
<dbReference type="Gene3D" id="2.60.120.380">
    <property type="match status" value="1"/>
</dbReference>
<keyword evidence="4" id="KW-0788">Thiol protease</keyword>
<name>A0A813G840_POLGL</name>
<comment type="similarity">
    <text evidence="1">Belongs to the peptidase C2 family.</text>
</comment>
<dbReference type="InterPro" id="IPR022683">
    <property type="entry name" value="Calpain_III"/>
</dbReference>
<dbReference type="InterPro" id="IPR036213">
    <property type="entry name" value="Calpain_III_sf"/>
</dbReference>
<dbReference type="SUPFAM" id="SSF49758">
    <property type="entry name" value="Calpain large subunit, middle domain (domain III)"/>
    <property type="match status" value="1"/>
</dbReference>
<reference evidence="6" key="1">
    <citation type="submission" date="2021-02" db="EMBL/GenBank/DDBJ databases">
        <authorList>
            <person name="Dougan E. K."/>
            <person name="Rhodes N."/>
            <person name="Thang M."/>
            <person name="Chan C."/>
        </authorList>
    </citation>
    <scope>NUCLEOTIDE SEQUENCE</scope>
</reference>
<sequence length="180" mass="20156">WVSLLLHGSWTEQTCGGTPIPVRQPVLATAESWARNPQCRLVLGEGEESDVELCVTLQQPDARMRPGSPFPFEDRLRELFVCVLRLDDPSERLVVFDKRRIHRSGTQSAASLLSRRREVLLRTRLPCPGSYAIVPSTREPELGGATQAPFLLSLHLRCKPDLIKVDAPPTEGWAPVQEKQ</sequence>
<dbReference type="PANTHER" id="PTHR10183:SF379">
    <property type="entry name" value="CALPAIN-5"/>
    <property type="match status" value="1"/>
</dbReference>
<dbReference type="PANTHER" id="PTHR10183">
    <property type="entry name" value="CALPAIN"/>
    <property type="match status" value="1"/>
</dbReference>
<evidence type="ECO:0000313" key="7">
    <source>
        <dbReference type="Proteomes" id="UP000654075"/>
    </source>
</evidence>
<accession>A0A813G840</accession>
<dbReference type="InterPro" id="IPR022682">
    <property type="entry name" value="Calpain_domain_III"/>
</dbReference>
<dbReference type="EMBL" id="CAJNNV010026797">
    <property type="protein sequence ID" value="CAE8619024.1"/>
    <property type="molecule type" value="Genomic_DNA"/>
</dbReference>
<evidence type="ECO:0000256" key="3">
    <source>
        <dbReference type="ARBA" id="ARBA00022801"/>
    </source>
</evidence>
<dbReference type="GO" id="GO:0006508">
    <property type="term" value="P:proteolysis"/>
    <property type="evidence" value="ECO:0007669"/>
    <property type="project" value="UniProtKB-KW"/>
</dbReference>
<feature type="non-terminal residue" evidence="6">
    <location>
        <position position="1"/>
    </location>
</feature>
<dbReference type="GO" id="GO:0004198">
    <property type="term" value="F:calcium-dependent cysteine-type endopeptidase activity"/>
    <property type="evidence" value="ECO:0007669"/>
    <property type="project" value="InterPro"/>
</dbReference>